<dbReference type="SUPFAM" id="SSF48371">
    <property type="entry name" value="ARM repeat"/>
    <property type="match status" value="1"/>
</dbReference>
<reference evidence="19" key="1">
    <citation type="journal article" date="2023" name="Mol. Phylogenet. Evol.">
        <title>Genome-scale phylogeny and comparative genomics of the fungal order Sordariales.</title>
        <authorList>
            <person name="Hensen N."/>
            <person name="Bonometti L."/>
            <person name="Westerberg I."/>
            <person name="Brannstrom I.O."/>
            <person name="Guillou S."/>
            <person name="Cros-Aarteil S."/>
            <person name="Calhoun S."/>
            <person name="Haridas S."/>
            <person name="Kuo A."/>
            <person name="Mondo S."/>
            <person name="Pangilinan J."/>
            <person name="Riley R."/>
            <person name="LaButti K."/>
            <person name="Andreopoulos B."/>
            <person name="Lipzen A."/>
            <person name="Chen C."/>
            <person name="Yan M."/>
            <person name="Daum C."/>
            <person name="Ng V."/>
            <person name="Clum A."/>
            <person name="Steindorff A."/>
            <person name="Ohm R.A."/>
            <person name="Martin F."/>
            <person name="Silar P."/>
            <person name="Natvig D.O."/>
            <person name="Lalanne C."/>
            <person name="Gautier V."/>
            <person name="Ament-Velasquez S.L."/>
            <person name="Kruys A."/>
            <person name="Hutchinson M.I."/>
            <person name="Powell A.J."/>
            <person name="Barry K."/>
            <person name="Miller A.N."/>
            <person name="Grigoriev I.V."/>
            <person name="Debuchy R."/>
            <person name="Gladieux P."/>
            <person name="Hiltunen Thoren M."/>
            <person name="Johannesson H."/>
        </authorList>
    </citation>
    <scope>NUCLEOTIDE SEQUENCE</scope>
    <source>
        <strain evidence="19">CBS 626.80</strain>
    </source>
</reference>
<evidence type="ECO:0000256" key="11">
    <source>
        <dbReference type="ARBA" id="ARBA00022771"/>
    </source>
</evidence>
<accession>A0AAN6P6Y5</accession>
<dbReference type="Pfam" id="PF23280">
    <property type="entry name" value="TPR_26"/>
    <property type="match status" value="1"/>
</dbReference>
<keyword evidence="10" id="KW-0677">Repeat</keyword>
<evidence type="ECO:0000313" key="19">
    <source>
        <dbReference type="EMBL" id="KAK3956663.1"/>
    </source>
</evidence>
<dbReference type="PANTHER" id="PTHR12389:SF0">
    <property type="entry name" value="E3 UBIQUITIN-PROTEIN LIGASE LISTERIN"/>
    <property type="match status" value="1"/>
</dbReference>
<evidence type="ECO:0000256" key="14">
    <source>
        <dbReference type="ARBA" id="ARBA00055150"/>
    </source>
</evidence>
<evidence type="ECO:0000313" key="20">
    <source>
        <dbReference type="Proteomes" id="UP001303222"/>
    </source>
</evidence>
<dbReference type="Gene3D" id="1.25.10.10">
    <property type="entry name" value="Leucine-rich Repeat Variant"/>
    <property type="match status" value="1"/>
</dbReference>
<reference evidence="19" key="2">
    <citation type="submission" date="2023-06" db="EMBL/GenBank/DDBJ databases">
        <authorList>
            <consortium name="Lawrence Berkeley National Laboratory"/>
            <person name="Mondo S.J."/>
            <person name="Hensen N."/>
            <person name="Bonometti L."/>
            <person name="Westerberg I."/>
            <person name="Brannstrom I.O."/>
            <person name="Guillou S."/>
            <person name="Cros-Aarteil S."/>
            <person name="Calhoun S."/>
            <person name="Haridas S."/>
            <person name="Kuo A."/>
            <person name="Pangilinan J."/>
            <person name="Riley R."/>
            <person name="Labutti K."/>
            <person name="Andreopoulos B."/>
            <person name="Lipzen A."/>
            <person name="Chen C."/>
            <person name="Yanf M."/>
            <person name="Daum C."/>
            <person name="Ng V."/>
            <person name="Clum A."/>
            <person name="Steindorff A."/>
            <person name="Ohm R."/>
            <person name="Martin F."/>
            <person name="Silar P."/>
            <person name="Natvig D."/>
            <person name="Lalanne C."/>
            <person name="Gautier V."/>
            <person name="Ament-Velasquez S.L."/>
            <person name="Kruys A."/>
            <person name="Hutchinson M.I."/>
            <person name="Powell A.J."/>
            <person name="Barry K."/>
            <person name="Miller A.N."/>
            <person name="Grigoriev I.V."/>
            <person name="Debuchy R."/>
            <person name="Gladieux P."/>
            <person name="Thoren M.H."/>
            <person name="Johannesson H."/>
        </authorList>
    </citation>
    <scope>NUCLEOTIDE SEQUENCE</scope>
    <source>
        <strain evidence="19">CBS 626.80</strain>
    </source>
</reference>
<dbReference type="SMART" id="SM00184">
    <property type="entry name" value="RING"/>
    <property type="match status" value="1"/>
</dbReference>
<dbReference type="InterPro" id="IPR054476">
    <property type="entry name" value="Ltn1_N"/>
</dbReference>
<evidence type="ECO:0000256" key="13">
    <source>
        <dbReference type="ARBA" id="ARBA00022833"/>
    </source>
</evidence>
<dbReference type="Proteomes" id="UP001303222">
    <property type="component" value="Unassembled WGS sequence"/>
</dbReference>
<dbReference type="InterPro" id="IPR011016">
    <property type="entry name" value="Znf_RING-CH"/>
</dbReference>
<proteinExistence type="inferred from homology"/>
<keyword evidence="9 16" id="KW-0479">Metal-binding</keyword>
<evidence type="ECO:0000256" key="10">
    <source>
        <dbReference type="ARBA" id="ARBA00022737"/>
    </source>
</evidence>
<dbReference type="InterPro" id="IPR054477">
    <property type="entry name" value="LTN1_E3_ligase_6th"/>
</dbReference>
<evidence type="ECO:0000259" key="18">
    <source>
        <dbReference type="PROSITE" id="PS50089"/>
    </source>
</evidence>
<dbReference type="GO" id="GO:1990112">
    <property type="term" value="C:RQC complex"/>
    <property type="evidence" value="ECO:0007669"/>
    <property type="project" value="UniProtKB-UniRule"/>
</dbReference>
<feature type="compositionally biased region" description="Basic and acidic residues" evidence="17">
    <location>
        <begin position="8"/>
        <end position="20"/>
    </location>
</feature>
<evidence type="ECO:0000256" key="12">
    <source>
        <dbReference type="ARBA" id="ARBA00022786"/>
    </source>
</evidence>
<comment type="caution">
    <text evidence="19">The sequence shown here is derived from an EMBL/GenBank/DDBJ whole genome shotgun (WGS) entry which is preliminary data.</text>
</comment>
<gene>
    <name evidence="19" type="ORF">QBC32DRAFT_386754</name>
</gene>
<dbReference type="InterPro" id="IPR001841">
    <property type="entry name" value="Znf_RING"/>
</dbReference>
<dbReference type="SMART" id="SM00744">
    <property type="entry name" value="RINGv"/>
    <property type="match status" value="1"/>
</dbReference>
<comment type="similarity">
    <text evidence="4 16">Belongs to the LTN1 family.</text>
</comment>
<dbReference type="Pfam" id="PF22958">
    <property type="entry name" value="Ltn1_1st"/>
    <property type="match status" value="1"/>
</dbReference>
<dbReference type="PROSITE" id="PS50089">
    <property type="entry name" value="ZF_RING_2"/>
    <property type="match status" value="1"/>
</dbReference>
<evidence type="ECO:0000256" key="4">
    <source>
        <dbReference type="ARBA" id="ARBA00007997"/>
    </source>
</evidence>
<evidence type="ECO:0000256" key="5">
    <source>
        <dbReference type="ARBA" id="ARBA00012483"/>
    </source>
</evidence>
<comment type="catalytic activity">
    <reaction evidence="1 16">
        <text>S-ubiquitinyl-[E2 ubiquitin-conjugating enzyme]-L-cysteine + [acceptor protein]-L-lysine = [E2 ubiquitin-conjugating enzyme]-L-cysteine + N(6)-ubiquitinyl-[acceptor protein]-L-lysine.</text>
        <dbReference type="EC" id="2.3.2.27"/>
    </reaction>
</comment>
<feature type="compositionally biased region" description="Basic residues" evidence="17">
    <location>
        <begin position="21"/>
        <end position="30"/>
    </location>
</feature>
<evidence type="ECO:0000256" key="16">
    <source>
        <dbReference type="RuleBase" id="RU367090"/>
    </source>
</evidence>
<evidence type="ECO:0000256" key="8">
    <source>
        <dbReference type="ARBA" id="ARBA00022679"/>
    </source>
</evidence>
<dbReference type="InterPro" id="IPR054478">
    <property type="entry name" value="LTN1_UBC"/>
</dbReference>
<dbReference type="GO" id="GO:0061630">
    <property type="term" value="F:ubiquitin protein ligase activity"/>
    <property type="evidence" value="ECO:0007669"/>
    <property type="project" value="UniProtKB-UniRule"/>
</dbReference>
<organism evidence="19 20">
    <name type="scientific">Pseudoneurospora amorphoporcata</name>
    <dbReference type="NCBI Taxonomy" id="241081"/>
    <lineage>
        <taxon>Eukaryota</taxon>
        <taxon>Fungi</taxon>
        <taxon>Dikarya</taxon>
        <taxon>Ascomycota</taxon>
        <taxon>Pezizomycotina</taxon>
        <taxon>Sordariomycetes</taxon>
        <taxon>Sordariomycetidae</taxon>
        <taxon>Sordariales</taxon>
        <taxon>Sordariaceae</taxon>
        <taxon>Pseudoneurospora</taxon>
    </lineage>
</organism>
<evidence type="ECO:0000256" key="1">
    <source>
        <dbReference type="ARBA" id="ARBA00000900"/>
    </source>
</evidence>
<dbReference type="SMART" id="SM01197">
    <property type="entry name" value="FANCL_C"/>
    <property type="match status" value="1"/>
</dbReference>
<feature type="region of interest" description="Disordered" evidence="17">
    <location>
        <begin position="1"/>
        <end position="30"/>
    </location>
</feature>
<dbReference type="GO" id="GO:0072344">
    <property type="term" value="P:rescue of stalled ribosome"/>
    <property type="evidence" value="ECO:0007669"/>
    <property type="project" value="UniProtKB-UniRule"/>
</dbReference>
<keyword evidence="20" id="KW-1185">Reference proteome</keyword>
<keyword evidence="8 16" id="KW-0808">Transferase</keyword>
<dbReference type="InterPro" id="IPR039804">
    <property type="entry name" value="RING-CH-C4HC3_LTN1"/>
</dbReference>
<dbReference type="InterPro" id="IPR057030">
    <property type="entry name" value="TPR_Rkr-1"/>
</dbReference>
<keyword evidence="11 15" id="KW-0863">Zinc-finger</keyword>
<keyword evidence="13 16" id="KW-0862">Zinc</keyword>
<dbReference type="GO" id="GO:1990116">
    <property type="term" value="P:ribosome-associated ubiquitin-dependent protein catabolic process"/>
    <property type="evidence" value="ECO:0007669"/>
    <property type="project" value="UniProtKB-UniRule"/>
</dbReference>
<dbReference type="Pfam" id="PF22999">
    <property type="entry name" value="LTN1_E3_ligase_6th"/>
    <property type="match status" value="1"/>
</dbReference>
<protein>
    <recommendedName>
        <fullName evidence="6 16">E3 ubiquitin-protein ligase listerin</fullName>
        <ecNumber evidence="5 16">2.3.2.27</ecNumber>
    </recommendedName>
    <alternativeName>
        <fullName evidence="16">RING-type E3 ubiquitin transferase listerin</fullName>
    </alternativeName>
</protein>
<dbReference type="InterPro" id="IPR011989">
    <property type="entry name" value="ARM-like"/>
</dbReference>
<evidence type="ECO:0000256" key="2">
    <source>
        <dbReference type="ARBA" id="ARBA00004514"/>
    </source>
</evidence>
<evidence type="ECO:0000256" key="7">
    <source>
        <dbReference type="ARBA" id="ARBA00022490"/>
    </source>
</evidence>
<dbReference type="GO" id="GO:0043023">
    <property type="term" value="F:ribosomal large subunit binding"/>
    <property type="evidence" value="ECO:0007669"/>
    <property type="project" value="TreeGrafter"/>
</dbReference>
<dbReference type="EC" id="2.3.2.27" evidence="5 16"/>
<comment type="function">
    <text evidence="14">E3 ubiquitin-protein ligase component of the ribosome quality control complex (RQC), a ribosome-associated complex that mediates ubiquitination and extraction of incompletely synthesized nascent chains for proteasomal degradation. Mediates ubiquitination of proteins derived from mRNAs lacking stop codons (non-stop proteins) and other translation arrest products induced by poly-lysine sequences and tandem rare codons. Ubiquitination leads to CDC48 recruitment for extraction and degradation of the incomplete translation product. May indirectly play a role in chromatin function and transcription.</text>
</comment>
<name>A0AAN6P6Y5_9PEZI</name>
<dbReference type="GO" id="GO:0005829">
    <property type="term" value="C:cytosol"/>
    <property type="evidence" value="ECO:0007669"/>
    <property type="project" value="UniProtKB-SubCell"/>
</dbReference>
<comment type="subcellular location">
    <subcellularLocation>
        <location evidence="2">Cytoplasm</location>
        <location evidence="2">Cytosol</location>
    </subcellularLocation>
</comment>
<evidence type="ECO:0000256" key="3">
    <source>
        <dbReference type="ARBA" id="ARBA00004906"/>
    </source>
</evidence>
<feature type="domain" description="RING-type" evidence="18">
    <location>
        <begin position="1575"/>
        <end position="1621"/>
    </location>
</feature>
<evidence type="ECO:0000256" key="15">
    <source>
        <dbReference type="PROSITE-ProRule" id="PRU00175"/>
    </source>
</evidence>
<dbReference type="CDD" id="cd16491">
    <property type="entry name" value="RING-CH-C4HC3_LTN1"/>
    <property type="match status" value="1"/>
</dbReference>
<evidence type="ECO:0000256" key="6">
    <source>
        <dbReference type="ARBA" id="ARBA00017157"/>
    </source>
</evidence>
<dbReference type="Gene3D" id="3.30.40.10">
    <property type="entry name" value="Zinc/RING finger domain, C3HC4 (zinc finger)"/>
    <property type="match status" value="1"/>
</dbReference>
<dbReference type="FunFam" id="3.30.40.10:FF:000038">
    <property type="entry name" value="E3 ubiquitin-protein ligase listerin"/>
    <property type="match status" value="1"/>
</dbReference>
<comment type="pathway">
    <text evidence="3 16">Protein modification; protein ubiquitination.</text>
</comment>
<comment type="function">
    <text evidence="16">E3 ubiquitin-protein ligase. Component of the ribosome quality control complex (RQC), a ribosome-associated complex that mediates ubiquitination and extraction of incompletely synthesized nascent chains for proteasomal degradation.</text>
</comment>
<comment type="subunit">
    <text evidence="16">Component of the ribosome quality control complex (RQC).</text>
</comment>
<sequence length="1635" mass="181499">MATMQEPGKVDRLTEKEVSKHHTGKCRHSPRHRTVLKIMKKGAFGSGGFGAFSSSTASLSYVAPPPDLSSVPQDVIVPFKNLLKRDSTTKSKALEEILACVKKSDQPVDDSVIDVWAQLYPRIAIDNNRRVRELSHNLLLELVKSAKKRIEKTLPKLVGPWVAGTFDKDKGVARAALAVSAHILDSDHKKAKFWVAFQGRLFEYANEAIRETADSLSDERTTSKEDMEAKYYRVLGSSMAMIQHLLPTIKDDQYPDELKRFFDADTLWILAASDDASVRRAFYQLVASYLDNKPSLLEPKLKDVGKVLVAESPKKDQRGSAVDLLRALISVTKRFPKVWGSKSPLDRLRPLVQKGSQGGSDEYWTELDQLLAILPTSTSDYAANASAFLKSMRTAITSREERRQNTASAWACYLNTVDRITAGSTPSPEFLQENLYPLTREYLLPSDKTSAWASAQPPHLLKAWKIVPYTTNEKVRSSAKEEWQKLGDDFATDLSNSLPEVSPDYEKSQLELAAIGERWFALVEGFLRGAPSQQTFDGDADLPSLIASTSSKVLGSAQDLLYRRNYKPFCAAAVLKAAFTKVPGLCAKSNLINKVFPLDDRETFEKIVVSRSFPYLASCLAAVTQDQPEFSEQVWAKLIDAALSRGFPSGAPIVKDLVSVPLPQAVAQKNESLQRFIVEAWHDFAKGEPSSPFVEQLCKASISHSILDGSAIHSLASSFAQDVGVPGKYDPEFKALELLLRSNSALFADVPVDLFTKLLSLEEISDSETANKAAAIRSLIQKQYGGDKLWVEVIRRSFADAEPSSLDIETLVRHAKDILSSGVPLADILPSAETWNTELYSFLRDIPDPSLSITSSFGGAYFLATEGEGSTPTNQKRDRQGRSIPARMAVFTTQILTDVDLETLPANLVELIFLTAVLANDDLTVMKENGLWNLRVAEDARTGRSDEIQSFLDLGTALLARVAGASAAWKDGDLNGTSLAEKLIQSLLQQAVDFSSKALYASKALTELFQALVSVHGYPAGAKCDEWFNKLGIMKATPQTVFAAIAFLTGFDEGLGSSRAVANLYNRLVSDIVGCFPSSPKTLYNMVLLTICLSVYPPAKTPAEQRKLVFALKQFTTWVQTSDEMTFGLTAEVCRGIHRILPNVAQVYGPYWREAIDYCLSLWEKARSDTPQRWPAYILPSIRLISAMETLEDANDDLVEALDETALDRSKALIRLLELPHDVVNTARQILDETLCRVVQKIPLKHLTSEKDLLTNLYGLLSSGSRDVQTAAFGLLHRALPAQQEEEVLETLLEEKVAKLPDELLSIIQSVPALEKYTDEELAVFPVEIRSYLLGWHLVFDGYNQAPLQVRKQYTESLKADSSLNALLELMFDVLGHSSGQALNLDKSTFSVEHIRSYDITQSDEGSPERDMQWLLVHLFYLSLKFLPGLVKSWYLDLRSKQTKIALDSWMAKYYAPLLISDALDEVSDWASSQEAPQEDEKELRVRVNRMAKEVSAGYEIDEEFASIAIKIPAGYPLESVEVIGENRVAVNEKKWQSWVRATQGVITFANGSITDGLAAFRRNIIGALKGHTECPICYAVVSADKKLPDKRCGTCNNLFHRLCLYKWFQNSNKNTCPLCRNPIDYLGSSARVSQ</sequence>
<keyword evidence="7" id="KW-0963">Cytoplasm</keyword>
<evidence type="ECO:0000256" key="9">
    <source>
        <dbReference type="ARBA" id="ARBA00022723"/>
    </source>
</evidence>
<dbReference type="PANTHER" id="PTHR12389">
    <property type="entry name" value="ZINC FINGER PROTEIN 294"/>
    <property type="match status" value="1"/>
</dbReference>
<keyword evidence="12 16" id="KW-0833">Ubl conjugation pathway</keyword>
<dbReference type="InterPro" id="IPR016024">
    <property type="entry name" value="ARM-type_fold"/>
</dbReference>
<dbReference type="Pfam" id="PF13639">
    <property type="entry name" value="zf-RING_2"/>
    <property type="match status" value="1"/>
</dbReference>
<evidence type="ECO:0000256" key="17">
    <source>
        <dbReference type="SAM" id="MobiDB-lite"/>
    </source>
</evidence>
<dbReference type="EMBL" id="MU859064">
    <property type="protein sequence ID" value="KAK3956663.1"/>
    <property type="molecule type" value="Genomic_DNA"/>
</dbReference>
<dbReference type="GO" id="GO:0008270">
    <property type="term" value="F:zinc ion binding"/>
    <property type="evidence" value="ECO:0007669"/>
    <property type="project" value="UniProtKB-KW"/>
</dbReference>
<dbReference type="SUPFAM" id="SSF57850">
    <property type="entry name" value="RING/U-box"/>
    <property type="match status" value="1"/>
</dbReference>
<dbReference type="InterPro" id="IPR013083">
    <property type="entry name" value="Znf_RING/FYVE/PHD"/>
</dbReference>
<dbReference type="InterPro" id="IPR039795">
    <property type="entry name" value="LTN1/Rkr1"/>
</dbReference>
<dbReference type="Pfam" id="PF23009">
    <property type="entry name" value="UBC_like"/>
    <property type="match status" value="1"/>
</dbReference>